<gene>
    <name evidence="3" type="ORF">C798_10305</name>
</gene>
<keyword evidence="2" id="KW-0204">Cytolysis</keyword>
<organism evidence="3 4">
    <name type="scientific">Herbaspirillum rubrisubalbicans Os34</name>
    <dbReference type="NCBI Taxonomy" id="1235827"/>
    <lineage>
        <taxon>Bacteria</taxon>
        <taxon>Pseudomonadati</taxon>
        <taxon>Pseudomonadota</taxon>
        <taxon>Betaproteobacteria</taxon>
        <taxon>Burkholderiales</taxon>
        <taxon>Oxalobacteraceae</taxon>
        <taxon>Herbaspirillum</taxon>
    </lineage>
</organism>
<dbReference type="GO" id="GO:0031640">
    <property type="term" value="P:killing of cells of another organism"/>
    <property type="evidence" value="ECO:0007669"/>
    <property type="project" value="UniProtKB-KW"/>
</dbReference>
<dbReference type="GO" id="GO:0016746">
    <property type="term" value="F:acyltransferase activity"/>
    <property type="evidence" value="ECO:0007669"/>
    <property type="project" value="UniProtKB-UniRule"/>
</dbReference>
<dbReference type="GO" id="GO:0009404">
    <property type="term" value="P:toxin metabolic process"/>
    <property type="evidence" value="ECO:0007669"/>
    <property type="project" value="UniProtKB-UniRule"/>
</dbReference>
<evidence type="ECO:0000256" key="2">
    <source>
        <dbReference type="RuleBase" id="RU368102"/>
    </source>
</evidence>
<comment type="function">
    <text evidence="2">Involved in fatty acylation of protoxin at internal lysine residues, thereby converting it to the active toxin.</text>
</comment>
<dbReference type="InterPro" id="IPR003996">
    <property type="entry name" value="RTX_toxin-activating_protC_bac"/>
</dbReference>
<keyword evidence="2" id="KW-0808">Transferase</keyword>
<dbReference type="EC" id="2.3.1.-" evidence="2"/>
<dbReference type="GO" id="GO:0005737">
    <property type="term" value="C:cytoplasm"/>
    <property type="evidence" value="ECO:0007669"/>
    <property type="project" value="UniProtKB-SubCell"/>
</dbReference>
<accession>A0A6M3ZQS3</accession>
<comment type="subcellular location">
    <subcellularLocation>
        <location evidence="2">Cytoplasm</location>
    </subcellularLocation>
</comment>
<keyword evidence="2" id="KW-0963">Cytoplasm</keyword>
<dbReference type="Proteomes" id="UP000501648">
    <property type="component" value="Chromosome"/>
</dbReference>
<reference evidence="3 4" key="1">
    <citation type="journal article" date="2012" name="J. Bacteriol.">
        <title>Genome sequence of the pathogenic Herbaspirillum seropedicae strain Os34, isolated from rice roots.</title>
        <authorList>
            <person name="Ye W."/>
            <person name="Ye S."/>
            <person name="Liu J."/>
            <person name="Chang S."/>
            <person name="Chen M."/>
            <person name="Zhu B."/>
            <person name="Guo L."/>
            <person name="An Q."/>
        </authorList>
    </citation>
    <scope>NUCLEOTIDE SEQUENCE [LARGE SCALE GENOMIC DNA]</scope>
    <source>
        <strain evidence="3 4">Os34</strain>
    </source>
</reference>
<evidence type="ECO:0000256" key="1">
    <source>
        <dbReference type="ARBA" id="ARBA00005686"/>
    </source>
</evidence>
<evidence type="ECO:0000313" key="4">
    <source>
        <dbReference type="Proteomes" id="UP000501648"/>
    </source>
</evidence>
<dbReference type="AlphaFoldDB" id="A0A6M3ZQS3"/>
<evidence type="ECO:0000313" key="3">
    <source>
        <dbReference type="EMBL" id="QJQ00613.1"/>
    </source>
</evidence>
<keyword evidence="2" id="KW-0012">Acyltransferase</keyword>
<protein>
    <recommendedName>
        <fullName evidence="2">RTX toxin-activating lysine-acyltransferase</fullName>
        <ecNumber evidence="2">2.3.1.-</ecNumber>
    </recommendedName>
</protein>
<dbReference type="RefSeq" id="WP_034357822.1">
    <property type="nucleotide sequence ID" value="NZ_CP008956.1"/>
</dbReference>
<proteinExistence type="inferred from homology"/>
<dbReference type="Pfam" id="PF02794">
    <property type="entry name" value="HlyC"/>
    <property type="match status" value="1"/>
</dbReference>
<sequence>MSSPRDNTALGLLGWMAAIGTTHNRLTTADFLVRLEAALQVGQLNILHRQGKPVAWLIWRKPSPEIWECIRRHCGNDFPAEAASLEDHLWLDFWVRPFGCDAALGQLVAQIFIERGIAQPKLCWHDPSAGNGKGHWHVGVAVEDLPGVEMQQSLRPGR</sequence>
<comment type="similarity">
    <text evidence="1 2">Belongs to the RTX toxin acyltransferase family.</text>
</comment>
<dbReference type="EMBL" id="CP008956">
    <property type="protein sequence ID" value="QJQ00613.1"/>
    <property type="molecule type" value="Genomic_DNA"/>
</dbReference>
<name>A0A6M3ZQS3_9BURK</name>